<sequence length="60" mass="6768">MYGFSLMVCLPDGMSHRPSAATGTVMRLETLQRYAVEAGFEAVEVLPIANDLWRFHRLVL</sequence>
<reference evidence="2" key="1">
    <citation type="journal article" date="2019" name="Int. J. Syst. Evol. Microbiol.">
        <title>The Global Catalogue of Microorganisms (GCM) 10K type strain sequencing project: providing services to taxonomists for standard genome sequencing and annotation.</title>
        <authorList>
            <consortium name="The Broad Institute Genomics Platform"/>
            <consortium name="The Broad Institute Genome Sequencing Center for Infectious Disease"/>
            <person name="Wu L."/>
            <person name="Ma J."/>
        </authorList>
    </citation>
    <scope>NUCLEOTIDE SEQUENCE [LARGE SCALE GENOMIC DNA]</scope>
    <source>
        <strain evidence="2">NBRC 108730</strain>
    </source>
</reference>
<protein>
    <recommendedName>
        <fullName evidence="3">Xylose isomerase-like TIM barrel domain-containing protein</fullName>
    </recommendedName>
</protein>
<comment type="caution">
    <text evidence="1">The sequence shown here is derived from an EMBL/GenBank/DDBJ whole genome shotgun (WGS) entry which is preliminary data.</text>
</comment>
<accession>A0ABQ6JEH9</accession>
<organism evidence="1 2">
    <name type="scientific">Angustibacter aerolatus</name>
    <dbReference type="NCBI Taxonomy" id="1162965"/>
    <lineage>
        <taxon>Bacteria</taxon>
        <taxon>Bacillati</taxon>
        <taxon>Actinomycetota</taxon>
        <taxon>Actinomycetes</taxon>
        <taxon>Kineosporiales</taxon>
        <taxon>Kineosporiaceae</taxon>
    </lineage>
</organism>
<keyword evidence="2" id="KW-1185">Reference proteome</keyword>
<evidence type="ECO:0000313" key="2">
    <source>
        <dbReference type="Proteomes" id="UP001157017"/>
    </source>
</evidence>
<proteinExistence type="predicted"/>
<evidence type="ECO:0008006" key="3">
    <source>
        <dbReference type="Google" id="ProtNLM"/>
    </source>
</evidence>
<gene>
    <name evidence="1" type="ORF">GCM10025868_10830</name>
</gene>
<evidence type="ECO:0000313" key="1">
    <source>
        <dbReference type="EMBL" id="GMA85833.1"/>
    </source>
</evidence>
<dbReference type="Proteomes" id="UP001157017">
    <property type="component" value="Unassembled WGS sequence"/>
</dbReference>
<name>A0ABQ6JEH9_9ACTN</name>
<dbReference type="EMBL" id="BSUZ01000001">
    <property type="protein sequence ID" value="GMA85833.1"/>
    <property type="molecule type" value="Genomic_DNA"/>
</dbReference>